<proteinExistence type="predicted"/>
<name>X1EA07_9ZZZZ</name>
<accession>X1EA07</accession>
<reference evidence="1" key="1">
    <citation type="journal article" date="2014" name="Front. Microbiol.">
        <title>High frequency of phylogenetically diverse reductive dehalogenase-homologous genes in deep subseafloor sedimentary metagenomes.</title>
        <authorList>
            <person name="Kawai M."/>
            <person name="Futagami T."/>
            <person name="Toyoda A."/>
            <person name="Takaki Y."/>
            <person name="Nishi S."/>
            <person name="Hori S."/>
            <person name="Arai W."/>
            <person name="Tsubouchi T."/>
            <person name="Morono Y."/>
            <person name="Uchiyama I."/>
            <person name="Ito T."/>
            <person name="Fujiyama A."/>
            <person name="Inagaki F."/>
            <person name="Takami H."/>
        </authorList>
    </citation>
    <scope>NUCLEOTIDE SEQUENCE</scope>
    <source>
        <strain evidence="1">Expedition CK06-06</strain>
    </source>
</reference>
<protein>
    <submittedName>
        <fullName evidence="1">Uncharacterized protein</fullName>
    </submittedName>
</protein>
<gene>
    <name evidence="1" type="ORF">S01H4_56460</name>
</gene>
<organism evidence="1">
    <name type="scientific">marine sediment metagenome</name>
    <dbReference type="NCBI Taxonomy" id="412755"/>
    <lineage>
        <taxon>unclassified sequences</taxon>
        <taxon>metagenomes</taxon>
        <taxon>ecological metagenomes</taxon>
    </lineage>
</organism>
<evidence type="ECO:0000313" key="1">
    <source>
        <dbReference type="EMBL" id="GAH13959.1"/>
    </source>
</evidence>
<sequence length="37" mass="4605">DEKYIFVVYKCNNQWNRFQEFTSVATLPELLYFIEKK</sequence>
<dbReference type="AlphaFoldDB" id="X1EA07"/>
<comment type="caution">
    <text evidence="1">The sequence shown here is derived from an EMBL/GenBank/DDBJ whole genome shotgun (WGS) entry which is preliminary data.</text>
</comment>
<feature type="non-terminal residue" evidence="1">
    <location>
        <position position="1"/>
    </location>
</feature>
<dbReference type="EMBL" id="BART01032717">
    <property type="protein sequence ID" value="GAH13959.1"/>
    <property type="molecule type" value="Genomic_DNA"/>
</dbReference>